<name>A0A8J4LQI0_9CHLO</name>
<keyword evidence="5" id="KW-0603">Photosystem I</keyword>
<evidence type="ECO:0000256" key="6">
    <source>
        <dbReference type="ARBA" id="ARBA00023136"/>
    </source>
</evidence>
<dbReference type="EMBL" id="BNCQ01000020">
    <property type="protein sequence ID" value="GIM06107.1"/>
    <property type="molecule type" value="Genomic_DNA"/>
</dbReference>
<evidence type="ECO:0000256" key="2">
    <source>
        <dbReference type="ARBA" id="ARBA00004170"/>
    </source>
</evidence>
<evidence type="ECO:0000313" key="7">
    <source>
        <dbReference type="EMBL" id="GIM06107.1"/>
    </source>
</evidence>
<dbReference type="AlphaFoldDB" id="A0A8J4LQI0"/>
<dbReference type="InterPro" id="IPR008990">
    <property type="entry name" value="Elect_transpt_acc-like_dom_sf"/>
</dbReference>
<evidence type="ECO:0000256" key="3">
    <source>
        <dbReference type="ARBA" id="ARBA00007501"/>
    </source>
</evidence>
<evidence type="ECO:0000256" key="4">
    <source>
        <dbReference type="ARBA" id="ARBA00022531"/>
    </source>
</evidence>
<dbReference type="PANTHER" id="PTHR34549:SF2">
    <property type="entry name" value="PHOTOSYSTEM I SUBUNIT IV"/>
    <property type="match status" value="1"/>
</dbReference>
<evidence type="ECO:0000313" key="8">
    <source>
        <dbReference type="Proteomes" id="UP000722791"/>
    </source>
</evidence>
<organism evidence="7 8">
    <name type="scientific">Volvox reticuliferus</name>
    <dbReference type="NCBI Taxonomy" id="1737510"/>
    <lineage>
        <taxon>Eukaryota</taxon>
        <taxon>Viridiplantae</taxon>
        <taxon>Chlorophyta</taxon>
        <taxon>core chlorophytes</taxon>
        <taxon>Chlorophyceae</taxon>
        <taxon>CS clade</taxon>
        <taxon>Chlamydomonadales</taxon>
        <taxon>Volvocaceae</taxon>
        <taxon>Volvox</taxon>
    </lineage>
</organism>
<comment type="caution">
    <text evidence="7">The sequence shown here is derived from an EMBL/GenBank/DDBJ whole genome shotgun (WGS) entry which is preliminary data.</text>
</comment>
<protein>
    <submittedName>
        <fullName evidence="7">Uncharacterized protein</fullName>
    </submittedName>
</protein>
<comment type="subcellular location">
    <subcellularLocation>
        <location evidence="2">Membrane</location>
        <topology evidence="2">Peripheral membrane protein</topology>
    </subcellularLocation>
</comment>
<dbReference type="InterPro" id="IPR003375">
    <property type="entry name" value="PSI_PsaE"/>
</dbReference>
<dbReference type="SUPFAM" id="SSF50090">
    <property type="entry name" value="Electron transport accessory proteins"/>
    <property type="match status" value="1"/>
</dbReference>
<sequence>YRAAPNRHFCFKPRHRETSLLSIQPIPEMQVLSSRVNFAAKPQRASRLVVRAEEAAAAPKAAPKKEVGPKRGSLVKILRPESYWFNQVGKVVVVDQGAVRYPVLVRFENLNYAGVNTNSYALDEIAPVK</sequence>
<dbReference type="GO" id="GO:0015979">
    <property type="term" value="P:photosynthesis"/>
    <property type="evidence" value="ECO:0007669"/>
    <property type="project" value="UniProtKB-KW"/>
</dbReference>
<feature type="non-terminal residue" evidence="7">
    <location>
        <position position="129"/>
    </location>
</feature>
<evidence type="ECO:0000256" key="1">
    <source>
        <dbReference type="ARBA" id="ARBA00001993"/>
    </source>
</evidence>
<dbReference type="Proteomes" id="UP000722791">
    <property type="component" value="Unassembled WGS sequence"/>
</dbReference>
<accession>A0A8J4LQI0</accession>
<dbReference type="GO" id="GO:0009538">
    <property type="term" value="C:photosystem I reaction center"/>
    <property type="evidence" value="ECO:0007669"/>
    <property type="project" value="InterPro"/>
</dbReference>
<keyword evidence="6" id="KW-0472">Membrane</keyword>
<dbReference type="Gene3D" id="2.30.30.50">
    <property type="match status" value="1"/>
</dbReference>
<gene>
    <name evidence="7" type="ORF">Vretimale_10515</name>
</gene>
<dbReference type="PANTHER" id="PTHR34549">
    <property type="entry name" value="PHOTOSYSTEM I REACTION CENTER SUBUNIT IV A, CHLOROPLASTIC-RELATED"/>
    <property type="match status" value="1"/>
</dbReference>
<evidence type="ECO:0000256" key="5">
    <source>
        <dbReference type="ARBA" id="ARBA00022836"/>
    </source>
</evidence>
<comment type="similarity">
    <text evidence="3">Belongs to the PsaE family.</text>
</comment>
<reference evidence="7" key="1">
    <citation type="journal article" date="2021" name="Proc. Natl. Acad. Sci. U.S.A.">
        <title>Three genomes in the algal genus Volvox reveal the fate of a haploid sex-determining region after a transition to homothallism.</title>
        <authorList>
            <person name="Yamamoto K."/>
            <person name="Hamaji T."/>
            <person name="Kawai-Toyooka H."/>
            <person name="Matsuzaki R."/>
            <person name="Takahashi F."/>
            <person name="Nishimura Y."/>
            <person name="Kawachi M."/>
            <person name="Noguchi H."/>
            <person name="Minakuchi Y."/>
            <person name="Umen J.G."/>
            <person name="Toyoda A."/>
            <person name="Nozaki H."/>
        </authorList>
    </citation>
    <scope>NUCLEOTIDE SEQUENCE</scope>
    <source>
        <strain evidence="7">NIES-3785</strain>
    </source>
</reference>
<comment type="function">
    <text evidence="1">Stabilizes the interaction between PsaC and the PSI core, assists the docking of the ferredoxin to PSI and interacts with ferredoxin-NADP oxidoreductase.</text>
</comment>
<dbReference type="Pfam" id="PF02427">
    <property type="entry name" value="PSI_PsaE"/>
    <property type="match status" value="1"/>
</dbReference>
<keyword evidence="4" id="KW-0602">Photosynthesis</keyword>
<proteinExistence type="inferred from homology"/>